<dbReference type="AlphaFoldDB" id="A0AAD4Y0M8"/>
<dbReference type="EMBL" id="JAKZEL010000024">
    <property type="protein sequence ID" value="KAI4530739.1"/>
    <property type="molecule type" value="Genomic_DNA"/>
</dbReference>
<reference evidence="2" key="1">
    <citation type="submission" date="2022-03" db="EMBL/GenBank/DDBJ databases">
        <title>Genomic analyses of argali, domestic sheep and their hybrids provide insights into chromosomal evolution, heterosis and genetic basis of agronomic traits.</title>
        <authorList>
            <person name="Li M."/>
        </authorList>
    </citation>
    <scope>NUCLEOTIDE SEQUENCE</scope>
    <source>
        <strain evidence="2">CAU-MHL-2022a</strain>
        <tissue evidence="2">Skin</tissue>
    </source>
</reference>
<sequence>MGPTLETQQPVCVQRRVPPAHLHPHTLSKLSSSKPSWKFPENSLANTTLSPVHRGGYDAFVIQELVPPTCSGDPGEEHGPAEEDSSPCARRTTVLPRHSWCSWTSPAGLPAWRHPNVCTARTDARSGCVPTVESGVQLESFHHRLAADQLLWQLAAELDAS</sequence>
<accession>A0AAD4Y0M8</accession>
<feature type="region of interest" description="Disordered" evidence="1">
    <location>
        <begin position="69"/>
        <end position="88"/>
    </location>
</feature>
<keyword evidence="3" id="KW-1185">Reference proteome</keyword>
<name>A0AAD4Y0M8_OVIAM</name>
<comment type="caution">
    <text evidence="2">The sequence shown here is derived from an EMBL/GenBank/DDBJ whole genome shotgun (WGS) entry which is preliminary data.</text>
</comment>
<evidence type="ECO:0000313" key="3">
    <source>
        <dbReference type="Proteomes" id="UP001214576"/>
    </source>
</evidence>
<protein>
    <submittedName>
        <fullName evidence="2">Uncharacterized protein</fullName>
    </submittedName>
</protein>
<evidence type="ECO:0000256" key="1">
    <source>
        <dbReference type="SAM" id="MobiDB-lite"/>
    </source>
</evidence>
<evidence type="ECO:0000313" key="2">
    <source>
        <dbReference type="EMBL" id="KAI4530739.1"/>
    </source>
</evidence>
<dbReference type="Proteomes" id="UP001214576">
    <property type="component" value="Unassembled WGS sequence"/>
</dbReference>
<proteinExistence type="predicted"/>
<gene>
    <name evidence="2" type="ORF">MG293_018597</name>
</gene>
<organism evidence="2 3">
    <name type="scientific">Ovis ammon polii</name>
    <dbReference type="NCBI Taxonomy" id="230172"/>
    <lineage>
        <taxon>Eukaryota</taxon>
        <taxon>Metazoa</taxon>
        <taxon>Chordata</taxon>
        <taxon>Craniata</taxon>
        <taxon>Vertebrata</taxon>
        <taxon>Euteleostomi</taxon>
        <taxon>Mammalia</taxon>
        <taxon>Eutheria</taxon>
        <taxon>Laurasiatheria</taxon>
        <taxon>Artiodactyla</taxon>
        <taxon>Ruminantia</taxon>
        <taxon>Pecora</taxon>
        <taxon>Bovidae</taxon>
        <taxon>Caprinae</taxon>
        <taxon>Ovis</taxon>
    </lineage>
</organism>